<dbReference type="InterPro" id="IPR053071">
    <property type="entry name" value="GPCR1-related_rcpt"/>
</dbReference>
<feature type="transmembrane region" description="Helical" evidence="5">
    <location>
        <begin position="159"/>
        <end position="183"/>
    </location>
</feature>
<feature type="transmembrane region" description="Helical" evidence="5">
    <location>
        <begin position="127"/>
        <end position="147"/>
    </location>
</feature>
<feature type="transmembrane region" description="Helical" evidence="5">
    <location>
        <begin position="41"/>
        <end position="66"/>
    </location>
</feature>
<organism evidence="7 9">
    <name type="scientific">Didymodactylos carnosus</name>
    <dbReference type="NCBI Taxonomy" id="1234261"/>
    <lineage>
        <taxon>Eukaryota</taxon>
        <taxon>Metazoa</taxon>
        <taxon>Spiralia</taxon>
        <taxon>Gnathifera</taxon>
        <taxon>Rotifera</taxon>
        <taxon>Eurotatoria</taxon>
        <taxon>Bdelloidea</taxon>
        <taxon>Philodinida</taxon>
        <taxon>Philodinidae</taxon>
        <taxon>Didymodactylos</taxon>
    </lineage>
</organism>
<dbReference type="SUPFAM" id="SSF81321">
    <property type="entry name" value="Family A G protein-coupled receptor-like"/>
    <property type="match status" value="1"/>
</dbReference>
<dbReference type="Pfam" id="PF10324">
    <property type="entry name" value="7TM_GPCR_Srw"/>
    <property type="match status" value="1"/>
</dbReference>
<dbReference type="PANTHER" id="PTHR47023">
    <property type="entry name" value="SEX PEPTIDE RECEPTOR"/>
    <property type="match status" value="1"/>
</dbReference>
<dbReference type="EMBL" id="CAJOBA010037836">
    <property type="protein sequence ID" value="CAF4049903.1"/>
    <property type="molecule type" value="Genomic_DNA"/>
</dbReference>
<feature type="non-terminal residue" evidence="7">
    <location>
        <position position="478"/>
    </location>
</feature>
<evidence type="ECO:0000256" key="5">
    <source>
        <dbReference type="SAM" id="Phobius"/>
    </source>
</evidence>
<dbReference type="Gene3D" id="1.20.1070.10">
    <property type="entry name" value="Rhodopsin 7-helix transmembrane proteins"/>
    <property type="match status" value="1"/>
</dbReference>
<dbReference type="Proteomes" id="UP000677228">
    <property type="component" value="Unassembled WGS sequence"/>
</dbReference>
<feature type="transmembrane region" description="Helical" evidence="5">
    <location>
        <begin position="319"/>
        <end position="340"/>
    </location>
</feature>
<accession>A0A8S2ELH5</accession>
<gene>
    <name evidence="7" type="ORF">OVA965_LOCUS25886</name>
    <name evidence="8" type="ORF">TMI583_LOCUS26620</name>
</gene>
<dbReference type="InterPro" id="IPR000276">
    <property type="entry name" value="GPCR_Rhodpsn"/>
</dbReference>
<dbReference type="PRINTS" id="PR00237">
    <property type="entry name" value="GPCRRHODOPSN"/>
</dbReference>
<keyword evidence="2 5" id="KW-0812">Transmembrane</keyword>
<dbReference type="CDD" id="cd14978">
    <property type="entry name" value="7tmA_FMRFamide_R-like"/>
    <property type="match status" value="1"/>
</dbReference>
<evidence type="ECO:0000313" key="7">
    <source>
        <dbReference type="EMBL" id="CAF1242368.1"/>
    </source>
</evidence>
<name>A0A8S2ELH5_9BILA</name>
<feature type="transmembrane region" description="Helical" evidence="5">
    <location>
        <begin position="225"/>
        <end position="247"/>
    </location>
</feature>
<evidence type="ECO:0000256" key="2">
    <source>
        <dbReference type="ARBA" id="ARBA00022692"/>
    </source>
</evidence>
<dbReference type="SMART" id="SM01381">
    <property type="entry name" value="7TM_GPCR_Srsx"/>
    <property type="match status" value="1"/>
</dbReference>
<dbReference type="Proteomes" id="UP000682733">
    <property type="component" value="Unassembled WGS sequence"/>
</dbReference>
<evidence type="ECO:0000259" key="6">
    <source>
        <dbReference type="PROSITE" id="PS50262"/>
    </source>
</evidence>
<proteinExistence type="predicted"/>
<feature type="transmembrane region" description="Helical" evidence="5">
    <location>
        <begin position="278"/>
        <end position="307"/>
    </location>
</feature>
<reference evidence="7" key="1">
    <citation type="submission" date="2021-02" db="EMBL/GenBank/DDBJ databases">
        <authorList>
            <person name="Nowell W R."/>
        </authorList>
    </citation>
    <scope>NUCLEOTIDE SEQUENCE</scope>
</reference>
<evidence type="ECO:0000256" key="3">
    <source>
        <dbReference type="ARBA" id="ARBA00022989"/>
    </source>
</evidence>
<sequence>IWFDNKSKLIFNMNAITTNLSSSHDSASYYPYSACISFVNVIIQGAIAPLIIIISTILNSLIAVVLLQRQLRSPTNILLLAIALYDTLTGLFPFPALLYVYTFKHCDDYPPFNYCWFHRINHDILPFIFHTCSIWITVALAIQRYIYVCHSEKAKQYCTLIMALKAIVCINLFALILTIPMFLEGTFTPKEVKSKIVLNKIFQACVAIEHSQDDKYKVFFSSYSLFRALIVNVGPCTVLVIFNAILIMRMKKAKQHREKLIRRRSHEARTQEQTNVTLMLIIVVTLFLLVEIPNAIQIILSAILGFVPISDDNSIQNRLALAAQILNFCVLLSYPINFFIYCRMSRAFREAFKKLLCPSWSNNNNTQLITIGNNEGGTGGSIISPSLNVNSYQQVQYGIGNNNNHDQQTLLKHAHFLSDENEDIDDPIQPESSAVIYRDDKNKKLTTPKHRVLFSDKINNEKPTLVTKHKQGIKFTDL</sequence>
<dbReference type="PANTHER" id="PTHR47023:SF1">
    <property type="entry name" value="SEX PEPTIDE RECEPTOR"/>
    <property type="match status" value="1"/>
</dbReference>
<dbReference type="GO" id="GO:0008528">
    <property type="term" value="F:G protein-coupled peptide receptor activity"/>
    <property type="evidence" value="ECO:0007669"/>
    <property type="project" value="InterPro"/>
</dbReference>
<protein>
    <recommendedName>
        <fullName evidence="6">G-protein coupled receptors family 1 profile domain-containing protein</fullName>
    </recommendedName>
</protein>
<comment type="subcellular location">
    <subcellularLocation>
        <location evidence="1">Membrane</location>
    </subcellularLocation>
</comment>
<feature type="domain" description="G-protein coupled receptors family 1 profile" evidence="6">
    <location>
        <begin position="58"/>
        <end position="341"/>
    </location>
</feature>
<keyword evidence="3 5" id="KW-1133">Transmembrane helix</keyword>
<comment type="caution">
    <text evidence="7">The sequence shown here is derived from an EMBL/GenBank/DDBJ whole genome shotgun (WGS) entry which is preliminary data.</text>
</comment>
<dbReference type="PROSITE" id="PS50262">
    <property type="entry name" value="G_PROTEIN_RECEP_F1_2"/>
    <property type="match status" value="1"/>
</dbReference>
<dbReference type="EMBL" id="CAJNOK010016285">
    <property type="protein sequence ID" value="CAF1242368.1"/>
    <property type="molecule type" value="Genomic_DNA"/>
</dbReference>
<keyword evidence="4 5" id="KW-0472">Membrane</keyword>
<evidence type="ECO:0000256" key="4">
    <source>
        <dbReference type="ARBA" id="ARBA00023136"/>
    </source>
</evidence>
<feature type="transmembrane region" description="Helical" evidence="5">
    <location>
        <begin position="78"/>
        <end position="101"/>
    </location>
</feature>
<dbReference type="AlphaFoldDB" id="A0A8S2ELH5"/>
<evidence type="ECO:0000313" key="8">
    <source>
        <dbReference type="EMBL" id="CAF4049903.1"/>
    </source>
</evidence>
<dbReference type="GO" id="GO:0016020">
    <property type="term" value="C:membrane"/>
    <property type="evidence" value="ECO:0007669"/>
    <property type="project" value="UniProtKB-SubCell"/>
</dbReference>
<evidence type="ECO:0000313" key="9">
    <source>
        <dbReference type="Proteomes" id="UP000677228"/>
    </source>
</evidence>
<dbReference type="InterPro" id="IPR019427">
    <property type="entry name" value="7TM_GPCR_serpentine_rcpt_Srw"/>
</dbReference>
<evidence type="ECO:0000256" key="1">
    <source>
        <dbReference type="ARBA" id="ARBA00004370"/>
    </source>
</evidence>
<dbReference type="InterPro" id="IPR017452">
    <property type="entry name" value="GPCR_Rhodpsn_7TM"/>
</dbReference>